<name>E2ZGD9_9FIRM</name>
<evidence type="ECO:0000259" key="9">
    <source>
        <dbReference type="PROSITE" id="PS50109"/>
    </source>
</evidence>
<dbReference type="STRING" id="748224.HMPREF9436_00724"/>
<accession>E2ZGD9</accession>
<dbReference type="InterPro" id="IPR003594">
    <property type="entry name" value="HATPase_dom"/>
</dbReference>
<dbReference type="SMART" id="SM00387">
    <property type="entry name" value="HATPase_c"/>
    <property type="match status" value="1"/>
</dbReference>
<keyword evidence="8" id="KW-1133">Transmembrane helix</keyword>
<dbReference type="SMART" id="SM00304">
    <property type="entry name" value="HAMP"/>
    <property type="match status" value="1"/>
</dbReference>
<dbReference type="Proteomes" id="UP000006028">
    <property type="component" value="Unassembled WGS sequence"/>
</dbReference>
<evidence type="ECO:0000313" key="12">
    <source>
        <dbReference type="Proteomes" id="UP000006028"/>
    </source>
</evidence>
<comment type="subcellular location">
    <subcellularLocation>
        <location evidence="2">Membrane</location>
    </subcellularLocation>
</comment>
<dbReference type="Gene3D" id="6.10.340.10">
    <property type="match status" value="1"/>
</dbReference>
<dbReference type="PANTHER" id="PTHR34220:SF7">
    <property type="entry name" value="SENSOR HISTIDINE KINASE YPDA"/>
    <property type="match status" value="1"/>
</dbReference>
<sequence>MPASTGSLTKAGAFLQLHFPREIIILIKKAGMLQGQEGKRMARNKTAQGGISLRRKVTAWLAAILLVTMLSTGIATMAGQWTVRSFDMLLADNAVCYTVQNALKDETQAFARYVRQPTSETEQAYTAACTASEQSLAALPFDYARIGEERYARTWNLLQGYAGYRQERDAFLQLSPSADTYIEQMYHVMALQDYLAEYALRLTQATLEQENALYSSTAAHIRHLPWLYLGLFLTAAVLVLLLIRVLSRAVVRPLLRLAQASRSIAEGDFSRPDLPVKSSDEVGRLTGTFNQMKHAMAQQLTTQQALHREEVRNLALEKDLEHTRLEVLKSQVNPHFLFNTLNMISCMARLEDASTTDQMIVHLGSLFRHNLRTKRQQITLEEELDGLEDYIYLQQMRFDGRITVEKSIHVQSAAVLVPSFMLQPVVENAYSHGLKSREEGGRILLRAWMQGKVLVLTVADNGKGMTPEELDAVQTKIAQSEQTGRSIGLGNISRRIGMLYPGGKMQVYSRADCGTVVRFELPQTQQPEEKEETLS</sequence>
<dbReference type="Pfam" id="PF06580">
    <property type="entry name" value="His_kinase"/>
    <property type="match status" value="1"/>
</dbReference>
<dbReference type="Pfam" id="PF00672">
    <property type="entry name" value="HAMP"/>
    <property type="match status" value="1"/>
</dbReference>
<dbReference type="SUPFAM" id="SSF55874">
    <property type="entry name" value="ATPase domain of HSP90 chaperone/DNA topoisomerase II/histidine kinase"/>
    <property type="match status" value="1"/>
</dbReference>
<dbReference type="EC" id="2.7.13.3" evidence="3"/>
<proteinExistence type="predicted"/>
<dbReference type="BioCyc" id="FCF748224-HMP:GTSS-3153-MONOMER"/>
<evidence type="ECO:0000256" key="1">
    <source>
        <dbReference type="ARBA" id="ARBA00000085"/>
    </source>
</evidence>
<evidence type="ECO:0000256" key="7">
    <source>
        <dbReference type="ARBA" id="ARBA00023012"/>
    </source>
</evidence>
<keyword evidence="6" id="KW-0418">Kinase</keyword>
<gene>
    <name evidence="11" type="ORF">HMPREF9436_00724</name>
</gene>
<dbReference type="PROSITE" id="PS50885">
    <property type="entry name" value="HAMP"/>
    <property type="match status" value="1"/>
</dbReference>
<evidence type="ECO:0000256" key="2">
    <source>
        <dbReference type="ARBA" id="ARBA00004370"/>
    </source>
</evidence>
<keyword evidence="8" id="KW-0472">Membrane</keyword>
<dbReference type="Pfam" id="PF02518">
    <property type="entry name" value="HATPase_c"/>
    <property type="match status" value="1"/>
</dbReference>
<evidence type="ECO:0000313" key="11">
    <source>
        <dbReference type="EMBL" id="EFQ07766.1"/>
    </source>
</evidence>
<comment type="catalytic activity">
    <reaction evidence="1">
        <text>ATP + protein L-histidine = ADP + protein N-phospho-L-histidine.</text>
        <dbReference type="EC" id="2.7.13.3"/>
    </reaction>
</comment>
<keyword evidence="5" id="KW-0808">Transferase</keyword>
<dbReference type="SUPFAM" id="SSF158472">
    <property type="entry name" value="HAMP domain-like"/>
    <property type="match status" value="1"/>
</dbReference>
<feature type="domain" description="HAMP" evidence="10">
    <location>
        <begin position="248"/>
        <end position="301"/>
    </location>
</feature>
<organism evidence="11 12">
    <name type="scientific">Faecalibacterium cf. prausnitzii KLE1255</name>
    <dbReference type="NCBI Taxonomy" id="748224"/>
    <lineage>
        <taxon>Bacteria</taxon>
        <taxon>Bacillati</taxon>
        <taxon>Bacillota</taxon>
        <taxon>Clostridia</taxon>
        <taxon>Eubacteriales</taxon>
        <taxon>Oscillospiraceae</taxon>
        <taxon>Faecalibacterium</taxon>
    </lineage>
</organism>
<dbReference type="PROSITE" id="PS50109">
    <property type="entry name" value="HIS_KIN"/>
    <property type="match status" value="1"/>
</dbReference>
<dbReference type="InterPro" id="IPR050640">
    <property type="entry name" value="Bact_2-comp_sensor_kinase"/>
</dbReference>
<keyword evidence="8" id="KW-0812">Transmembrane</keyword>
<dbReference type="InterPro" id="IPR010559">
    <property type="entry name" value="Sig_transdc_His_kin_internal"/>
</dbReference>
<protein>
    <recommendedName>
        <fullName evidence="3">histidine kinase</fullName>
        <ecNumber evidence="3">2.7.13.3</ecNumber>
    </recommendedName>
</protein>
<dbReference type="EMBL" id="AECU01000062">
    <property type="protein sequence ID" value="EFQ07766.1"/>
    <property type="molecule type" value="Genomic_DNA"/>
</dbReference>
<evidence type="ECO:0000256" key="6">
    <source>
        <dbReference type="ARBA" id="ARBA00022777"/>
    </source>
</evidence>
<dbReference type="HOGENOM" id="CLU_020473_5_1_9"/>
<comment type="caution">
    <text evidence="11">The sequence shown here is derived from an EMBL/GenBank/DDBJ whole genome shotgun (WGS) entry which is preliminary data.</text>
</comment>
<dbReference type="PANTHER" id="PTHR34220">
    <property type="entry name" value="SENSOR HISTIDINE KINASE YPDA"/>
    <property type="match status" value="1"/>
</dbReference>
<dbReference type="Gene3D" id="3.30.565.10">
    <property type="entry name" value="Histidine kinase-like ATPase, C-terminal domain"/>
    <property type="match status" value="1"/>
</dbReference>
<evidence type="ECO:0000256" key="3">
    <source>
        <dbReference type="ARBA" id="ARBA00012438"/>
    </source>
</evidence>
<evidence type="ECO:0000256" key="4">
    <source>
        <dbReference type="ARBA" id="ARBA00022553"/>
    </source>
</evidence>
<dbReference type="InterPro" id="IPR036890">
    <property type="entry name" value="HATPase_C_sf"/>
</dbReference>
<evidence type="ECO:0000256" key="5">
    <source>
        <dbReference type="ARBA" id="ARBA00022679"/>
    </source>
</evidence>
<dbReference type="GO" id="GO:0016020">
    <property type="term" value="C:membrane"/>
    <property type="evidence" value="ECO:0007669"/>
    <property type="project" value="UniProtKB-SubCell"/>
</dbReference>
<dbReference type="CDD" id="cd06225">
    <property type="entry name" value="HAMP"/>
    <property type="match status" value="1"/>
</dbReference>
<feature type="transmembrane region" description="Helical" evidence="8">
    <location>
        <begin position="57"/>
        <end position="78"/>
    </location>
</feature>
<reference evidence="11 12" key="1">
    <citation type="submission" date="2010-08" db="EMBL/GenBank/DDBJ databases">
        <authorList>
            <person name="Weinstock G."/>
            <person name="Sodergren E."/>
            <person name="Clifton S."/>
            <person name="Fulton L."/>
            <person name="Fulton B."/>
            <person name="Courtney L."/>
            <person name="Fronick C."/>
            <person name="Harrison M."/>
            <person name="Strong C."/>
            <person name="Farmer C."/>
            <person name="Delahaunty K."/>
            <person name="Markovic C."/>
            <person name="Hall O."/>
            <person name="Minx P."/>
            <person name="Tomlinson C."/>
            <person name="Mitreva M."/>
            <person name="Hou S."/>
            <person name="Chen J."/>
            <person name="Wollam A."/>
            <person name="Pepin K.H."/>
            <person name="Johnson M."/>
            <person name="Bhonagiri V."/>
            <person name="Zhang X."/>
            <person name="Suruliraj S."/>
            <person name="Warren W."/>
            <person name="Chinwalla A."/>
            <person name="Mardis E.R."/>
            <person name="Wilson R.K."/>
        </authorList>
    </citation>
    <scope>NUCLEOTIDE SEQUENCE [LARGE SCALE GENOMIC DNA]</scope>
    <source>
        <strain evidence="11 12">KLE1255</strain>
    </source>
</reference>
<dbReference type="InterPro" id="IPR003660">
    <property type="entry name" value="HAMP_dom"/>
</dbReference>
<dbReference type="InterPro" id="IPR005467">
    <property type="entry name" value="His_kinase_dom"/>
</dbReference>
<feature type="transmembrane region" description="Helical" evidence="8">
    <location>
        <begin position="226"/>
        <end position="246"/>
    </location>
</feature>
<evidence type="ECO:0000256" key="8">
    <source>
        <dbReference type="SAM" id="Phobius"/>
    </source>
</evidence>
<dbReference type="GO" id="GO:0000155">
    <property type="term" value="F:phosphorelay sensor kinase activity"/>
    <property type="evidence" value="ECO:0007669"/>
    <property type="project" value="InterPro"/>
</dbReference>
<feature type="domain" description="Histidine kinase" evidence="9">
    <location>
        <begin position="291"/>
        <end position="525"/>
    </location>
</feature>
<keyword evidence="4" id="KW-0597">Phosphoprotein</keyword>
<keyword evidence="7" id="KW-0902">Two-component regulatory system</keyword>
<dbReference type="AlphaFoldDB" id="E2ZGD9"/>
<dbReference type="eggNOG" id="COG2972">
    <property type="taxonomic scope" value="Bacteria"/>
</dbReference>
<evidence type="ECO:0000259" key="10">
    <source>
        <dbReference type="PROSITE" id="PS50885"/>
    </source>
</evidence>